<dbReference type="Pfam" id="PF02801">
    <property type="entry name" value="Ketoacyl-synt_C"/>
    <property type="match status" value="1"/>
</dbReference>
<dbReference type="GO" id="GO:0004315">
    <property type="term" value="F:3-oxoacyl-[acyl-carrier-protein] synthase activity"/>
    <property type="evidence" value="ECO:0007669"/>
    <property type="project" value="InterPro"/>
</dbReference>
<dbReference type="InterPro" id="IPR016039">
    <property type="entry name" value="Thiolase-like"/>
</dbReference>
<dbReference type="SUPFAM" id="SSF52151">
    <property type="entry name" value="FabD/lysophospholipase-like"/>
    <property type="match status" value="1"/>
</dbReference>
<dbReference type="GO" id="GO:0008168">
    <property type="term" value="F:methyltransferase activity"/>
    <property type="evidence" value="ECO:0007669"/>
    <property type="project" value="UniProtKB-KW"/>
</dbReference>
<dbReference type="SUPFAM" id="SSF47336">
    <property type="entry name" value="ACP-like"/>
    <property type="match status" value="2"/>
</dbReference>
<evidence type="ECO:0000259" key="11">
    <source>
        <dbReference type="PROSITE" id="PS52019"/>
    </source>
</evidence>
<dbReference type="SUPFAM" id="SSF53335">
    <property type="entry name" value="S-adenosyl-L-methionine-dependent methyltransferases"/>
    <property type="match status" value="1"/>
</dbReference>
<dbReference type="Pfam" id="PF08242">
    <property type="entry name" value="Methyltransf_12"/>
    <property type="match status" value="1"/>
</dbReference>
<dbReference type="Pfam" id="PF00550">
    <property type="entry name" value="PP-binding"/>
    <property type="match status" value="2"/>
</dbReference>
<feature type="compositionally biased region" description="Low complexity" evidence="8">
    <location>
        <begin position="1621"/>
        <end position="1633"/>
    </location>
</feature>
<dbReference type="SMART" id="SM00827">
    <property type="entry name" value="PKS_AT"/>
    <property type="match status" value="1"/>
</dbReference>
<dbReference type="PROSITE" id="PS50075">
    <property type="entry name" value="CARRIER"/>
    <property type="match status" value="2"/>
</dbReference>
<dbReference type="InterPro" id="IPR029063">
    <property type="entry name" value="SAM-dependent_MTases_sf"/>
</dbReference>
<dbReference type="InterPro" id="IPR020841">
    <property type="entry name" value="PKS_Beta-ketoAc_synthase_dom"/>
</dbReference>
<dbReference type="CDD" id="cd02440">
    <property type="entry name" value="AdoMet_MTases"/>
    <property type="match status" value="1"/>
</dbReference>
<evidence type="ECO:0000256" key="6">
    <source>
        <dbReference type="ARBA" id="ARBA00023268"/>
    </source>
</evidence>
<dbReference type="SUPFAM" id="SSF53901">
    <property type="entry name" value="Thiolase-like"/>
    <property type="match status" value="1"/>
</dbReference>
<dbReference type="InterPro" id="IPR032088">
    <property type="entry name" value="SAT"/>
</dbReference>
<sequence>MGVKLKSLSAGFFCPQAKAPDGEYLDALHSFLAGNKHGQALLSEITALKTANIWSVFATARDDIKGFSRGPDYIDLLFNWATEKASEPISEVLSGIIALPLLIIVQIGQYLRFLDFHGMKHQEFLEDVRPGGLQGFCGGLASAMAISCAKDEAEVVMHTATALRIFVGLGAYSEIADKTGDTGSTTLAVRLKYESQGEEITRRFPGTYVSSIPMPLAVGIVGPAHTLHELFCYAKDHEGLQVQKLEVRGKVHNPENEHLAIEFCQFCRGRPELQLPDASSLQVPVRSNRTTQKIAHGSLTEELVRTVLVYRCEWYKILTEVAKDVSQEQCREPTFVYIGLTDSVSLAPFHTLGLQPTKFGASSLIKRDQVLRVLGTPSFPDDALAVVGASCRLPGANNLQELWDMVATGTDCHEKLPTNRFDLHGGYRAAQSGAFANERTFYGNFIDDIQRFDNAFFGINPREAANMDPQQRILLELAYEALDDAGYLAKHRREDGDDVGCFIGASFVEYLDNTTAHAPTAYTSTGTIRAFLCGRLSYHFGWSGPSEVIDTACSSSLVAINRACKAVQAGECRMALTGGINIITGTTNYFDLAKAGFLSPTGQCKPFDASADGYCRSDGAGLVVVKKLQHALADGDAIMGVIPAIATNQGGLSSSITVPESAAQKALYQKVLQQAGLQPENISYVEAHGTGTQAGDPLEIESIRSVFGKRSLNSGQYALSIGSVKGNLGHCETAAGVAGLLKVLAMIKHHHIPPQASHSSLNPKIQPLEPDGLEIALSLRQWNAPFRAAMVNSYGAAGSNCALLCCEMSPAPRGRETIELSNMKFPLLLSAASEEALVENCRTLGKYLRQQKETPHLADIALTMNSRRRLSKFRTSIEAKSVEEGADLLESLKLDAIFEAQKQPKPIVFAFSGQFDNKVGLDRSFYDHVPTFRLHLDACDAEIRKLGYSSIVPSVFDTQPASDVTALQCGIFAMQYSCALSWMDAGLKPSAIIGHSLGELAALAISGILSLPDAIKLVATRANLIDTKWGPEKGAMLALSSCSVQDFESLHSLLQERSSVPIPLEIACYNAPTSLVIVGTASAITAAEDVLRSESAFQKVRSRRLRTSHGFHSSLMQPILSDLAVVSKVLDWNEPKIPLEACALEPPSSIQEDYPPKHARTPVFFAKAVQRLEERLGPSIWLEAGINTPVIPMISQACRQPDKHEFLAMKPKQTSRPLEVVTATVSRLWRSGHLVNHWQLLQGKEGGGVKPVWLPPYQFKKTQHWVPNIDRVMEMMQKTSTTTEQQKIESLPPPRQLVIWKDAPSKAVRKHHDKAEFLVNTQSQRFHEIISGHAVRSRSLCPASMYMECVAMALQLLLPRSVMVTFKGASMVFEEFCVKSPLGLHPEGEVSIQLEQGDNTSSWQFVVRTSSKPRTTVHASGIISLATSPGFDAYERLVSGAIDRIEHCEKGVERLMAKRAYDLFARVVDYSHCFRGIRSIVLHERESVATIRLPAEQPSREESTAWKMCDAITVDAYIQVVGLLMNSSDVVASNEVMVMVGLDRAVISPKCDMNIPSKEWRVYVKFGFSYDQQPIGDVFVCTADGQLVALLCGCRFTKLLISRLERTLDVASSTSKREQSQRVNSSSTSTVSSPMAVDTDTPATSITSSTQPMSDLHKALRDLTAEYIGIEGSDMPDENSLVDLGLDSLASLELVGELASKFHIKVSSDELGTKTLQDLYQELAYRVSQLPPHGSPGREETLGQAKISGTSENQDNEENRSNFRVLLQVLAEISGAKPDDISPSDMLDSIGVDSLAAIDLKQELENRFSIRINDIVVEDTVQDVMAQLGIQTSTQKQPKPSPNGHGASTDTHNTSTPQTPGAEGSLITQNPFRVLEKSDTYFETFAQKRGFLGYWSAVAPLKVNFLLAFIVEAFDALGVDLRRANSEERLSQISFRTPKYDKLVSRLWEILRSHDIVSLHSAGGFTRGRSEIDERSSTQLLAEFQQRFPSYETEIEFIKLTGPRLAECLVGQVDPVTLMFGSPTSMKIMENYYANSPMISTMTDQLVAFIKYLLETFDAARPARILEVGAGTGGTTKRLAAALASAGLSASYTFSDISPSFVSKAKKSLNKYPWIDYLTFNLEKEVPDALRGRFDIVIGTNCVHATSNRTASCRRLLETLVPGGIVVLSEVTRVVDWYDICFGLLDGWWLAEGGTEYPIQPAEKWVSALKTAGFASVGYSGGPTAESTTQQLIVACTKHWDVPR</sequence>
<dbReference type="PROSITE" id="PS00606">
    <property type="entry name" value="KS3_1"/>
    <property type="match status" value="1"/>
</dbReference>
<feature type="active site" description="Proton acceptor; for dehydratase activity" evidence="7">
    <location>
        <position position="1333"/>
    </location>
</feature>
<dbReference type="Pfam" id="PF18558">
    <property type="entry name" value="HTH_51"/>
    <property type="match status" value="1"/>
</dbReference>
<feature type="domain" description="Carrier" evidence="9">
    <location>
        <begin position="1651"/>
        <end position="1730"/>
    </location>
</feature>
<evidence type="ECO:0000259" key="9">
    <source>
        <dbReference type="PROSITE" id="PS50075"/>
    </source>
</evidence>
<dbReference type="PROSITE" id="PS52019">
    <property type="entry name" value="PKS_MFAS_DH"/>
    <property type="match status" value="1"/>
</dbReference>
<feature type="compositionally biased region" description="Polar residues" evidence="8">
    <location>
        <begin position="1641"/>
        <end position="1653"/>
    </location>
</feature>
<dbReference type="PANTHER" id="PTHR43775:SF21">
    <property type="entry name" value="NON-REDUCING POLYKETIDE SYNTHASE AUSA-RELATED"/>
    <property type="match status" value="1"/>
</dbReference>
<dbReference type="Pfam" id="PF00109">
    <property type="entry name" value="ketoacyl-synt"/>
    <property type="match status" value="1"/>
</dbReference>
<dbReference type="PROSITE" id="PS00012">
    <property type="entry name" value="PHOSPHOPANTETHEINE"/>
    <property type="match status" value="1"/>
</dbReference>
<dbReference type="InterPro" id="IPR041068">
    <property type="entry name" value="HTH_51"/>
</dbReference>
<feature type="domain" description="Ketosynthase family 3 (KS3)" evidence="10">
    <location>
        <begin position="381"/>
        <end position="807"/>
    </location>
</feature>
<evidence type="ECO:0000256" key="4">
    <source>
        <dbReference type="ARBA" id="ARBA00022603"/>
    </source>
</evidence>
<evidence type="ECO:0000256" key="1">
    <source>
        <dbReference type="ARBA" id="ARBA00005179"/>
    </source>
</evidence>
<dbReference type="InterPro" id="IPR006162">
    <property type="entry name" value="Ppantetheine_attach_site"/>
</dbReference>
<comment type="pathway">
    <text evidence="1">Secondary metabolite biosynthesis.</text>
</comment>
<dbReference type="InterPro" id="IPR020806">
    <property type="entry name" value="PKS_PP-bd"/>
</dbReference>
<dbReference type="SMART" id="SM00825">
    <property type="entry name" value="PKS_KS"/>
    <property type="match status" value="1"/>
</dbReference>
<dbReference type="Gene3D" id="1.10.1200.10">
    <property type="entry name" value="ACP-like"/>
    <property type="match status" value="2"/>
</dbReference>
<dbReference type="InterPro" id="IPR013217">
    <property type="entry name" value="Methyltransf_12"/>
</dbReference>
<feature type="region of interest" description="Disordered" evidence="8">
    <location>
        <begin position="1612"/>
        <end position="1653"/>
    </location>
</feature>
<accession>A0A9P9IZW9</accession>
<dbReference type="Gene3D" id="3.30.70.3290">
    <property type="match status" value="1"/>
</dbReference>
<dbReference type="EMBL" id="JAGMUV010000010">
    <property type="protein sequence ID" value="KAH7142089.1"/>
    <property type="molecule type" value="Genomic_DNA"/>
</dbReference>
<comment type="caution">
    <text evidence="12">The sequence shown here is derived from an EMBL/GenBank/DDBJ whole genome shotgun (WGS) entry which is preliminary data.</text>
</comment>
<dbReference type="InterPro" id="IPR001227">
    <property type="entry name" value="Ac_transferase_dom_sf"/>
</dbReference>
<feature type="region of interest" description="C-terminal hotdog fold" evidence="7">
    <location>
        <begin position="1452"/>
        <end position="1605"/>
    </location>
</feature>
<organism evidence="12 13">
    <name type="scientific">Dactylonectria macrodidyma</name>
    <dbReference type="NCBI Taxonomy" id="307937"/>
    <lineage>
        <taxon>Eukaryota</taxon>
        <taxon>Fungi</taxon>
        <taxon>Dikarya</taxon>
        <taxon>Ascomycota</taxon>
        <taxon>Pezizomycotina</taxon>
        <taxon>Sordariomycetes</taxon>
        <taxon>Hypocreomycetidae</taxon>
        <taxon>Hypocreales</taxon>
        <taxon>Nectriaceae</taxon>
        <taxon>Dactylonectria</taxon>
    </lineage>
</organism>
<proteinExistence type="predicted"/>
<feature type="region of interest" description="Disordered" evidence="8">
    <location>
        <begin position="1831"/>
        <end position="1867"/>
    </location>
</feature>
<dbReference type="Pfam" id="PF16073">
    <property type="entry name" value="SAT"/>
    <property type="match status" value="1"/>
</dbReference>
<protein>
    <submittedName>
        <fullName evidence="12">BcPKS16, polyketide synthase</fullName>
    </submittedName>
</protein>
<dbReference type="Pfam" id="PF22621">
    <property type="entry name" value="CurL-like_PKS_C"/>
    <property type="match status" value="1"/>
</dbReference>
<dbReference type="Pfam" id="PF00698">
    <property type="entry name" value="Acyl_transf_1"/>
    <property type="match status" value="1"/>
</dbReference>
<feature type="compositionally biased region" description="Polar residues" evidence="8">
    <location>
        <begin position="1846"/>
        <end position="1859"/>
    </location>
</feature>
<feature type="domain" description="PKS/mFAS DH" evidence="11">
    <location>
        <begin position="1296"/>
        <end position="1605"/>
    </location>
</feature>
<dbReference type="Gene3D" id="3.40.47.10">
    <property type="match status" value="1"/>
</dbReference>
<dbReference type="InterPro" id="IPR016036">
    <property type="entry name" value="Malonyl_transacylase_ACP-bd"/>
</dbReference>
<dbReference type="GO" id="GO:0006633">
    <property type="term" value="P:fatty acid biosynthetic process"/>
    <property type="evidence" value="ECO:0007669"/>
    <property type="project" value="InterPro"/>
</dbReference>
<evidence type="ECO:0000256" key="8">
    <source>
        <dbReference type="SAM" id="MobiDB-lite"/>
    </source>
</evidence>
<dbReference type="OrthoDB" id="329835at2759"/>
<evidence type="ECO:0000313" key="13">
    <source>
        <dbReference type="Proteomes" id="UP000738349"/>
    </source>
</evidence>
<dbReference type="PROSITE" id="PS52004">
    <property type="entry name" value="KS3_2"/>
    <property type="match status" value="1"/>
</dbReference>
<feature type="region of interest" description="N-terminal hotdog fold" evidence="7">
    <location>
        <begin position="1296"/>
        <end position="1430"/>
    </location>
</feature>
<dbReference type="SUPFAM" id="SSF55048">
    <property type="entry name" value="Probable ACP-binding domain of malonyl-CoA ACP transacylase"/>
    <property type="match status" value="1"/>
</dbReference>
<dbReference type="InterPro" id="IPR014030">
    <property type="entry name" value="Ketoacyl_synth_N"/>
</dbReference>
<name>A0A9P9IZW9_9HYPO</name>
<evidence type="ECO:0000259" key="10">
    <source>
        <dbReference type="PROSITE" id="PS52004"/>
    </source>
</evidence>
<keyword evidence="13" id="KW-1185">Reference proteome</keyword>
<dbReference type="PANTHER" id="PTHR43775">
    <property type="entry name" value="FATTY ACID SYNTHASE"/>
    <property type="match status" value="1"/>
</dbReference>
<keyword evidence="5" id="KW-0808">Transferase</keyword>
<reference evidence="12" key="1">
    <citation type="journal article" date="2021" name="Nat. Commun.">
        <title>Genetic determinants of endophytism in the Arabidopsis root mycobiome.</title>
        <authorList>
            <person name="Mesny F."/>
            <person name="Miyauchi S."/>
            <person name="Thiergart T."/>
            <person name="Pickel B."/>
            <person name="Atanasova L."/>
            <person name="Karlsson M."/>
            <person name="Huettel B."/>
            <person name="Barry K.W."/>
            <person name="Haridas S."/>
            <person name="Chen C."/>
            <person name="Bauer D."/>
            <person name="Andreopoulos W."/>
            <person name="Pangilinan J."/>
            <person name="LaButti K."/>
            <person name="Riley R."/>
            <person name="Lipzen A."/>
            <person name="Clum A."/>
            <person name="Drula E."/>
            <person name="Henrissat B."/>
            <person name="Kohler A."/>
            <person name="Grigoriev I.V."/>
            <person name="Martin F.M."/>
            <person name="Hacquard S."/>
        </authorList>
    </citation>
    <scope>NUCLEOTIDE SEQUENCE</scope>
    <source>
        <strain evidence="12">MPI-CAGE-AT-0147</strain>
    </source>
</reference>
<dbReference type="Proteomes" id="UP000738349">
    <property type="component" value="Unassembled WGS sequence"/>
</dbReference>
<dbReference type="InterPro" id="IPR014031">
    <property type="entry name" value="Ketoacyl_synth_C"/>
</dbReference>
<dbReference type="Gene3D" id="3.40.50.150">
    <property type="entry name" value="Vaccinia Virus protein VP39"/>
    <property type="match status" value="1"/>
</dbReference>
<feature type="active site" description="Proton donor; for dehydratase activity" evidence="7">
    <location>
        <position position="1515"/>
    </location>
</feature>
<feature type="domain" description="Carrier" evidence="9">
    <location>
        <begin position="1760"/>
        <end position="1835"/>
    </location>
</feature>
<gene>
    <name evidence="12" type="ORF">EDB81DRAFT_653114</name>
</gene>
<keyword evidence="3" id="KW-0597">Phosphoprotein</keyword>
<evidence type="ECO:0000256" key="3">
    <source>
        <dbReference type="ARBA" id="ARBA00022553"/>
    </source>
</evidence>
<dbReference type="Gene3D" id="3.40.366.10">
    <property type="entry name" value="Malonyl-Coenzyme A Acyl Carrier Protein, domain 2"/>
    <property type="match status" value="2"/>
</dbReference>
<evidence type="ECO:0000256" key="2">
    <source>
        <dbReference type="ARBA" id="ARBA00022450"/>
    </source>
</evidence>
<dbReference type="InterPro" id="IPR018201">
    <property type="entry name" value="Ketoacyl_synth_AS"/>
</dbReference>
<keyword evidence="2" id="KW-0596">Phosphopantetheine</keyword>
<dbReference type="InterPro" id="IPR014043">
    <property type="entry name" value="Acyl_transferase_dom"/>
</dbReference>
<dbReference type="InterPro" id="IPR049551">
    <property type="entry name" value="PKS_DH_C"/>
</dbReference>
<keyword evidence="4" id="KW-0489">Methyltransferase</keyword>
<dbReference type="GO" id="GO:0004312">
    <property type="term" value="F:fatty acid synthase activity"/>
    <property type="evidence" value="ECO:0007669"/>
    <property type="project" value="TreeGrafter"/>
</dbReference>
<dbReference type="GO" id="GO:0031177">
    <property type="term" value="F:phosphopantetheine binding"/>
    <property type="evidence" value="ECO:0007669"/>
    <property type="project" value="InterPro"/>
</dbReference>
<dbReference type="InterPro" id="IPR009081">
    <property type="entry name" value="PP-bd_ACP"/>
</dbReference>
<dbReference type="InterPro" id="IPR036736">
    <property type="entry name" value="ACP-like_sf"/>
</dbReference>
<dbReference type="InterPro" id="IPR050091">
    <property type="entry name" value="PKS_NRPS_Biosynth_Enz"/>
</dbReference>
<dbReference type="InterPro" id="IPR016035">
    <property type="entry name" value="Acyl_Trfase/lysoPLipase"/>
</dbReference>
<dbReference type="SMART" id="SM00823">
    <property type="entry name" value="PKS_PP"/>
    <property type="match status" value="2"/>
</dbReference>
<dbReference type="InterPro" id="IPR042104">
    <property type="entry name" value="PKS_dehydratase_sf"/>
</dbReference>
<dbReference type="Gene3D" id="3.10.129.110">
    <property type="entry name" value="Polyketide synthase dehydratase"/>
    <property type="match status" value="1"/>
</dbReference>
<keyword evidence="6" id="KW-0511">Multifunctional enzyme</keyword>
<evidence type="ECO:0000256" key="5">
    <source>
        <dbReference type="ARBA" id="ARBA00022679"/>
    </source>
</evidence>
<dbReference type="Pfam" id="PF14765">
    <property type="entry name" value="PS-DH"/>
    <property type="match status" value="1"/>
</dbReference>
<evidence type="ECO:0000313" key="12">
    <source>
        <dbReference type="EMBL" id="KAH7142089.1"/>
    </source>
</evidence>
<dbReference type="CDD" id="cd00833">
    <property type="entry name" value="PKS"/>
    <property type="match status" value="1"/>
</dbReference>
<dbReference type="GO" id="GO:0032259">
    <property type="term" value="P:methylation"/>
    <property type="evidence" value="ECO:0007669"/>
    <property type="project" value="UniProtKB-KW"/>
</dbReference>
<dbReference type="GO" id="GO:0044550">
    <property type="term" value="P:secondary metabolite biosynthetic process"/>
    <property type="evidence" value="ECO:0007669"/>
    <property type="project" value="TreeGrafter"/>
</dbReference>
<dbReference type="InterPro" id="IPR049900">
    <property type="entry name" value="PKS_mFAS_DH"/>
</dbReference>
<evidence type="ECO:0000256" key="7">
    <source>
        <dbReference type="PROSITE-ProRule" id="PRU01363"/>
    </source>
</evidence>